<dbReference type="SMART" id="SM00364">
    <property type="entry name" value="LRR_BAC"/>
    <property type="match status" value="9"/>
</dbReference>
<dbReference type="KEGG" id="pbar:105424069"/>
<dbReference type="PANTHER" id="PTHR24369">
    <property type="entry name" value="ANTIGEN BSP, PUTATIVE-RELATED"/>
    <property type="match status" value="1"/>
</dbReference>
<name>A0A6I9W1Z6_9HYME</name>
<dbReference type="InterPro" id="IPR025875">
    <property type="entry name" value="Leu-rich_rpt_4"/>
</dbReference>
<dbReference type="AlphaFoldDB" id="A0A6I9W1Z6"/>
<gene>
    <name evidence="5" type="primary">LOC105424069</name>
</gene>
<keyword evidence="1" id="KW-0433">Leucine-rich repeat</keyword>
<evidence type="ECO:0000313" key="5">
    <source>
        <dbReference type="RefSeq" id="XP_011632410.2"/>
    </source>
</evidence>
<dbReference type="SMART" id="SM00365">
    <property type="entry name" value="LRR_SD22"/>
    <property type="match status" value="9"/>
</dbReference>
<proteinExistence type="predicted"/>
<dbReference type="GeneID" id="105424069"/>
<accession>A0A6I9W1Z6</accession>
<dbReference type="PANTHER" id="PTHR24369:SF211">
    <property type="entry name" value="LEUCINE-RICH REPEAT-CONTAINING PROTEIN 15-LIKE"/>
    <property type="match status" value="1"/>
</dbReference>
<protein>
    <submittedName>
        <fullName evidence="5">Protein artichoke-like</fullName>
    </submittedName>
</protein>
<keyword evidence="2" id="KW-0677">Repeat</keyword>
<keyword evidence="4" id="KW-1185">Reference proteome</keyword>
<dbReference type="Proteomes" id="UP000504615">
    <property type="component" value="Unplaced"/>
</dbReference>
<evidence type="ECO:0000256" key="1">
    <source>
        <dbReference type="ARBA" id="ARBA00022614"/>
    </source>
</evidence>
<reference evidence="5" key="1">
    <citation type="submission" date="2025-08" db="UniProtKB">
        <authorList>
            <consortium name="RefSeq"/>
        </authorList>
    </citation>
    <scope>IDENTIFICATION</scope>
</reference>
<dbReference type="InterPro" id="IPR032675">
    <property type="entry name" value="LRR_dom_sf"/>
</dbReference>
<evidence type="ECO:0000313" key="4">
    <source>
        <dbReference type="Proteomes" id="UP000504615"/>
    </source>
</evidence>
<dbReference type="FunFam" id="3.80.10.10:FF:001164">
    <property type="entry name" value="GH01279p"/>
    <property type="match status" value="1"/>
</dbReference>
<evidence type="ECO:0000256" key="3">
    <source>
        <dbReference type="SAM" id="MobiDB-lite"/>
    </source>
</evidence>
<dbReference type="Pfam" id="PF12799">
    <property type="entry name" value="LRR_4"/>
    <property type="match status" value="1"/>
</dbReference>
<dbReference type="RefSeq" id="XP_011632410.2">
    <property type="nucleotide sequence ID" value="XM_011634108.2"/>
</dbReference>
<dbReference type="SUPFAM" id="SSF52058">
    <property type="entry name" value="L domain-like"/>
    <property type="match status" value="3"/>
</dbReference>
<dbReference type="InterPro" id="IPR001611">
    <property type="entry name" value="Leu-rich_rpt"/>
</dbReference>
<dbReference type="SMART" id="SM00369">
    <property type="entry name" value="LRR_TYP"/>
    <property type="match status" value="22"/>
</dbReference>
<feature type="compositionally biased region" description="Basic and acidic residues" evidence="3">
    <location>
        <begin position="1"/>
        <end position="10"/>
    </location>
</feature>
<feature type="region of interest" description="Disordered" evidence="3">
    <location>
        <begin position="1"/>
        <end position="25"/>
    </location>
</feature>
<dbReference type="Gene3D" id="3.80.10.10">
    <property type="entry name" value="Ribonuclease Inhibitor"/>
    <property type="match status" value="6"/>
</dbReference>
<dbReference type="Pfam" id="PF13855">
    <property type="entry name" value="LRR_8"/>
    <property type="match status" value="5"/>
</dbReference>
<dbReference type="InterPro" id="IPR003591">
    <property type="entry name" value="Leu-rich_rpt_typical-subtyp"/>
</dbReference>
<evidence type="ECO:0000256" key="2">
    <source>
        <dbReference type="ARBA" id="ARBA00022737"/>
    </source>
</evidence>
<dbReference type="GO" id="GO:0005886">
    <property type="term" value="C:plasma membrane"/>
    <property type="evidence" value="ECO:0007669"/>
    <property type="project" value="TreeGrafter"/>
</dbReference>
<feature type="compositionally biased region" description="Polar residues" evidence="3">
    <location>
        <begin position="12"/>
        <end position="25"/>
    </location>
</feature>
<dbReference type="OrthoDB" id="8731593at2759"/>
<dbReference type="Pfam" id="PF00560">
    <property type="entry name" value="LRR_1"/>
    <property type="match status" value="2"/>
</dbReference>
<sequence length="1115" mass="125819">MDTNDLDRFCRRSQTPGDTTRSSRSCGNICSMAALSAWNRPARPRGLHTHGEYRSPALLWSDQQLSSQHLEPRCAAKLAELFGDITDLDLVDDPPASTPTEFPPPPKQPEMLSQQIARPAGGYRRPPRIRLCATTNVDVSDGTSITVPHFGAHVSLVYKAHIGGKRFTLRFDRSGQWIFNLLRLDLSANFLQDFPTDALHHLTDLTFLNVSNNLITEIKRIHLLNLDKLQVLDLSRNNIDRLGINTFSSLITLTRLDLSLNALRTIEESSFEGLTNLKWLSLQDNNILLLPASALTRLPSLAHLHVEFNRIAALSTELICAASTNLMTLSLTRNLVREIPPKLFSNFKNLISIELSGNMLSIISQNMFASLEDTLQYLDISYNRLTAITELPLRNLVSLNLAGNQLKRISTETFTHLHKILYLNLSNNPLYGGFPPIFPSSLICLDISYTELKILPTVLLLNLELLEKIFLIGNQLQVISENTFQYLYNLTVIDLSYNALERIENSAFVGLINLYSLNLRGNRLTSFVGEYFNTGTGLEILDLSGNCINQLSLTAFAIHPRLRRLDLSENRFVQFSSDFIKSLQFLEWLDMSGNMLRHVNEFAFSQMGRLRDLDLSDNRIESVGELAFHNSTQLQSIDLSGNVLETLNERTMDGLLRLEFLDLHNNRLVSLPETLFDSSRVHAIEKIDLSNNHFNEIPNLTLQRQSASLFSLKLARNRIVEVFAQDIINNVKELDLSENPLSENAIRGILGEAKILRSLNLANTNIKIIPRLEMPFLKHLNLSGNAIADIKPIILERTTMLESFDVSRNHLTALTNLVSTFKNLPVLLSLDISNNEIKNINESNFDGLATLHSLKMENLLNCTRIERNAFRALTKLRYLYAYNYPKLGYFDVQGILKDMINLEILDIEIKDASISNEQLSVRIHPYLRELTLRGERLRNILSSSLVGIRGPQLFLNLKDTSIDSIPTALFFPVPRSTKVELNVSGSKFTNLSLQLLTALDERGGSITISGLDKNPINCSCEAKHLWKWLKMWGTKAPTVTCASPNHLVGILLINITEEYFLCDHTTPTKSQTTETIMLTKSTIQEPEIIWTIAPTTQNNQNEHNNDHTVGIQRGF</sequence>
<organism evidence="4 5">
    <name type="scientific">Pogonomyrmex barbatus</name>
    <name type="common">red harvester ant</name>
    <dbReference type="NCBI Taxonomy" id="144034"/>
    <lineage>
        <taxon>Eukaryota</taxon>
        <taxon>Metazoa</taxon>
        <taxon>Ecdysozoa</taxon>
        <taxon>Arthropoda</taxon>
        <taxon>Hexapoda</taxon>
        <taxon>Insecta</taxon>
        <taxon>Pterygota</taxon>
        <taxon>Neoptera</taxon>
        <taxon>Endopterygota</taxon>
        <taxon>Hymenoptera</taxon>
        <taxon>Apocrita</taxon>
        <taxon>Aculeata</taxon>
        <taxon>Formicoidea</taxon>
        <taxon>Formicidae</taxon>
        <taxon>Myrmicinae</taxon>
        <taxon>Pogonomyrmex</taxon>
    </lineage>
</organism>
<dbReference type="InterPro" id="IPR050541">
    <property type="entry name" value="LRR_TM_domain-containing"/>
</dbReference>
<dbReference type="PROSITE" id="PS51450">
    <property type="entry name" value="LRR"/>
    <property type="match status" value="9"/>
</dbReference>